<name>A0A0A0BF33_9GAMM</name>
<proteinExistence type="predicted"/>
<gene>
    <name evidence="3" type="ORF">LP43_1712</name>
</gene>
<feature type="chain" id="PRO_5001959234" evidence="2">
    <location>
        <begin position="27"/>
        <end position="333"/>
    </location>
</feature>
<dbReference type="AlphaFoldDB" id="A0A0A0BF33"/>
<keyword evidence="2" id="KW-0732">Signal</keyword>
<evidence type="ECO:0000313" key="4">
    <source>
        <dbReference type="Proteomes" id="UP000029999"/>
    </source>
</evidence>
<feature type="compositionally biased region" description="Basic and acidic residues" evidence="1">
    <location>
        <begin position="85"/>
        <end position="102"/>
    </location>
</feature>
<evidence type="ECO:0000256" key="1">
    <source>
        <dbReference type="SAM" id="MobiDB-lite"/>
    </source>
</evidence>
<comment type="caution">
    <text evidence="3">The sequence shown here is derived from an EMBL/GenBank/DDBJ whole genome shotgun (WGS) entry which is preliminary data.</text>
</comment>
<dbReference type="RefSeq" id="WP_036314234.1">
    <property type="nucleotide sequence ID" value="NZ_JRQD01000004.1"/>
</dbReference>
<evidence type="ECO:0000256" key="2">
    <source>
        <dbReference type="SAM" id="SignalP"/>
    </source>
</evidence>
<sequence>MFRQKQNALYLACLLALGLVTTSSQAENMTGAKRSHNNASSFNNNASDPHVYQYRGKSAGALSSHSNRTHQSTRQSPRSYGNNADDLHHYKQRDHSVRRDTYSSKGHRGQHHSYGISGHPSFGLTPKPRHNKPHRYDHRPYHGDDHKLYQPPRGLSYRGVNGIIFYSATGYAVSNSASDSLIIRNDTANNYRSNTRSGLTQSDAWDALSHYEIDTARYAFESLMQSQPNAALPRVGFSLSTALSGNVETGAYIMEEALLSDIDDLRYFKADPDLELIIEELLLSYQTDPLMTASLHYFSQNYKAANQAVSIAASRCQQCTAVINLKALIHQHI</sequence>
<feature type="compositionally biased region" description="Basic residues" evidence="1">
    <location>
        <begin position="127"/>
        <end position="137"/>
    </location>
</feature>
<dbReference type="STRING" id="392484.LP43_1712"/>
<feature type="compositionally biased region" description="Polar residues" evidence="1">
    <location>
        <begin position="61"/>
        <end position="82"/>
    </location>
</feature>
<feature type="compositionally biased region" description="Low complexity" evidence="1">
    <location>
        <begin position="37"/>
        <end position="47"/>
    </location>
</feature>
<accession>A0A0A0BF33</accession>
<feature type="compositionally biased region" description="Basic and acidic residues" evidence="1">
    <location>
        <begin position="138"/>
        <end position="148"/>
    </location>
</feature>
<feature type="region of interest" description="Disordered" evidence="1">
    <location>
        <begin position="30"/>
        <end position="150"/>
    </location>
</feature>
<reference evidence="3 4" key="1">
    <citation type="submission" date="2014-09" db="EMBL/GenBank/DDBJ databases">
        <authorList>
            <person name="Grob C."/>
            <person name="Taubert M."/>
            <person name="Howat A.M."/>
            <person name="Burns O.J."/>
            <person name="Dixon J.L."/>
            <person name="Chen Y."/>
            <person name="Murrell J.C."/>
        </authorList>
    </citation>
    <scope>NUCLEOTIDE SEQUENCE [LARGE SCALE GENOMIC DNA]</scope>
    <source>
        <strain evidence="3">L4</strain>
    </source>
</reference>
<protein>
    <submittedName>
        <fullName evidence="3">Uncharacterized protein</fullName>
    </submittedName>
</protein>
<dbReference type="EMBL" id="JRQD01000004">
    <property type="protein sequence ID" value="KGM06490.1"/>
    <property type="molecule type" value="Genomic_DNA"/>
</dbReference>
<organism evidence="3 4">
    <name type="scientific">Methylophaga thiooxydans</name>
    <dbReference type="NCBI Taxonomy" id="392484"/>
    <lineage>
        <taxon>Bacteria</taxon>
        <taxon>Pseudomonadati</taxon>
        <taxon>Pseudomonadota</taxon>
        <taxon>Gammaproteobacteria</taxon>
        <taxon>Thiotrichales</taxon>
        <taxon>Piscirickettsiaceae</taxon>
        <taxon>Methylophaga</taxon>
    </lineage>
</organism>
<feature type="signal peptide" evidence="2">
    <location>
        <begin position="1"/>
        <end position="26"/>
    </location>
</feature>
<evidence type="ECO:0000313" key="3">
    <source>
        <dbReference type="EMBL" id="KGM06490.1"/>
    </source>
</evidence>
<dbReference type="Proteomes" id="UP000029999">
    <property type="component" value="Unassembled WGS sequence"/>
</dbReference>